<dbReference type="EMBL" id="AFWE01000170">
    <property type="protein sequence ID" value="EGU33956.1"/>
    <property type="molecule type" value="Genomic_DNA"/>
</dbReference>
<gene>
    <name evidence="2" type="ORF">VIS19158_10884</name>
</gene>
<dbReference type="Proteomes" id="UP000004349">
    <property type="component" value="Unassembled WGS sequence"/>
</dbReference>
<evidence type="ECO:0000313" key="2">
    <source>
        <dbReference type="EMBL" id="EGU33956.1"/>
    </source>
</evidence>
<protein>
    <submittedName>
        <fullName evidence="2">Uncharacterized protein</fullName>
    </submittedName>
</protein>
<proteinExistence type="predicted"/>
<dbReference type="AlphaFoldDB" id="F9RQM5"/>
<keyword evidence="1" id="KW-0812">Transmembrane</keyword>
<comment type="caution">
    <text evidence="2">The sequence shown here is derived from an EMBL/GenBank/DDBJ whole genome shotgun (WGS) entry which is preliminary data.</text>
</comment>
<reference evidence="2 3" key="1">
    <citation type="journal article" date="2012" name="Int. J. Syst. Evol. Microbiol.">
        <title>Vibrio caribbeanicus sp. nov., isolated from the marine sponge Scleritoderma cyanea.</title>
        <authorList>
            <person name="Hoffmann M."/>
            <person name="Monday S.R."/>
            <person name="Allard M.W."/>
            <person name="Strain E.A."/>
            <person name="Whittaker P."/>
            <person name="Naum M."/>
            <person name="McCarthy P.J."/>
            <person name="Lopez J.V."/>
            <person name="Fischer M."/>
            <person name="Brown E.W."/>
        </authorList>
    </citation>
    <scope>NUCLEOTIDE SEQUENCE [LARGE SCALE GENOMIC DNA]</scope>
    <source>
        <strain evidence="2 3">LMG 19158</strain>
    </source>
</reference>
<feature type="transmembrane region" description="Helical" evidence="1">
    <location>
        <begin position="18"/>
        <end position="42"/>
    </location>
</feature>
<keyword evidence="1" id="KW-0472">Membrane</keyword>
<keyword evidence="1" id="KW-1133">Transmembrane helix</keyword>
<dbReference type="PROSITE" id="PS51257">
    <property type="entry name" value="PROKAR_LIPOPROTEIN"/>
    <property type="match status" value="1"/>
</dbReference>
<organism evidence="2 3">
    <name type="scientific">Vibrio scophthalmi LMG 19158</name>
    <dbReference type="NCBI Taxonomy" id="870967"/>
    <lineage>
        <taxon>Bacteria</taxon>
        <taxon>Pseudomonadati</taxon>
        <taxon>Pseudomonadota</taxon>
        <taxon>Gammaproteobacteria</taxon>
        <taxon>Vibrionales</taxon>
        <taxon>Vibrionaceae</taxon>
        <taxon>Vibrio</taxon>
    </lineage>
</organism>
<dbReference type="RefSeq" id="WP_005596746.1">
    <property type="nucleotide sequence ID" value="NZ_AFWE01000170.1"/>
</dbReference>
<evidence type="ECO:0000256" key="1">
    <source>
        <dbReference type="SAM" id="Phobius"/>
    </source>
</evidence>
<name>F9RQM5_9VIBR</name>
<evidence type="ECO:0000313" key="3">
    <source>
        <dbReference type="Proteomes" id="UP000004349"/>
    </source>
</evidence>
<sequence>MNKIKAYFQSLEDRYPTTALTCVLIACGASFLFCILSIDAFFKQFGEKEISPSQYIKVQELQQHPDQSIIVIKAIDNTLIDGKITRDEWNDIETSINESVKADILLYKQLEKTTTP</sequence>
<accession>F9RQM5</accession>